<keyword evidence="2 3" id="KW-0378">Hydrolase</keyword>
<name>A0ABX7PWH5_9BACT</name>
<sequence>MIGLVQRVKHAAVEIDQLPVCAIGRGILLFLAIEKGDNEKNGDLLIEKVLNCRIFSDQSGKMNLSLLDIRGELLIVPEFTLAGKISKGKRPSFDMAAPAEVAKKLFDYVSGQIENKYKAVKKGCFGADMSVYLINDGPVTFWLKC</sequence>
<comment type="catalytic activity">
    <reaction evidence="2">
        <text>glycyl-tRNA(Ala) + H2O = tRNA(Ala) + glycine + H(+)</text>
        <dbReference type="Rhea" id="RHEA:53744"/>
        <dbReference type="Rhea" id="RHEA-COMP:9657"/>
        <dbReference type="Rhea" id="RHEA-COMP:13640"/>
        <dbReference type="ChEBI" id="CHEBI:15377"/>
        <dbReference type="ChEBI" id="CHEBI:15378"/>
        <dbReference type="ChEBI" id="CHEBI:57305"/>
        <dbReference type="ChEBI" id="CHEBI:78442"/>
        <dbReference type="ChEBI" id="CHEBI:78522"/>
    </reaction>
</comment>
<dbReference type="Pfam" id="PF02580">
    <property type="entry name" value="Tyr_Deacylase"/>
    <property type="match status" value="1"/>
</dbReference>
<dbReference type="PANTHER" id="PTHR10472:SF5">
    <property type="entry name" value="D-AMINOACYL-TRNA DEACYLASE 1"/>
    <property type="match status" value="1"/>
</dbReference>
<dbReference type="NCBIfam" id="TIGR00256">
    <property type="entry name" value="D-aminoacyl-tRNA deacylase"/>
    <property type="match status" value="1"/>
</dbReference>
<dbReference type="RefSeq" id="WP_206847475.1">
    <property type="nucleotide sequence ID" value="NZ_CP065956.1"/>
</dbReference>
<dbReference type="EMBL" id="CP065956">
    <property type="protein sequence ID" value="QSR87023.1"/>
    <property type="molecule type" value="Genomic_DNA"/>
</dbReference>
<gene>
    <name evidence="2" type="primary">dtd</name>
    <name evidence="3" type="ORF">EM20IM_01255</name>
</gene>
<dbReference type="Gene3D" id="3.50.80.10">
    <property type="entry name" value="D-tyrosyl-tRNA(Tyr) deacylase"/>
    <property type="match status" value="1"/>
</dbReference>
<evidence type="ECO:0000313" key="4">
    <source>
        <dbReference type="Proteomes" id="UP000663088"/>
    </source>
</evidence>
<evidence type="ECO:0000313" key="3">
    <source>
        <dbReference type="EMBL" id="QSR87023.1"/>
    </source>
</evidence>
<comment type="catalytic activity">
    <reaction evidence="2">
        <text>a D-aminoacyl-tRNA + H2O = a tRNA + a D-alpha-amino acid + H(+)</text>
        <dbReference type="Rhea" id="RHEA:13953"/>
        <dbReference type="Rhea" id="RHEA-COMP:10123"/>
        <dbReference type="Rhea" id="RHEA-COMP:10124"/>
        <dbReference type="ChEBI" id="CHEBI:15377"/>
        <dbReference type="ChEBI" id="CHEBI:15378"/>
        <dbReference type="ChEBI" id="CHEBI:59871"/>
        <dbReference type="ChEBI" id="CHEBI:78442"/>
        <dbReference type="ChEBI" id="CHEBI:79333"/>
        <dbReference type="EC" id="3.1.1.96"/>
    </reaction>
</comment>
<comment type="similarity">
    <text evidence="1 2">Belongs to the DTD family.</text>
</comment>
<evidence type="ECO:0000256" key="1">
    <source>
        <dbReference type="ARBA" id="ARBA00009673"/>
    </source>
</evidence>
<dbReference type="InterPro" id="IPR003732">
    <property type="entry name" value="Daa-tRNA_deacyls_DTD"/>
</dbReference>
<dbReference type="Proteomes" id="UP000663088">
    <property type="component" value="Chromosome"/>
</dbReference>
<protein>
    <recommendedName>
        <fullName evidence="2">D-aminoacyl-tRNA deacylase</fullName>
        <shortName evidence="2">DTD</shortName>
        <ecNumber evidence="2">3.1.1.96</ecNumber>
    </recommendedName>
    <alternativeName>
        <fullName evidence="2">Gly-tRNA(Ala) deacylase</fullName>
        <ecNumber evidence="2">3.1.1.-</ecNumber>
    </alternativeName>
</protein>
<keyword evidence="4" id="KW-1185">Reference proteome</keyword>
<dbReference type="InterPro" id="IPR023509">
    <property type="entry name" value="DTD-like_sf"/>
</dbReference>
<organism evidence="3 4">
    <name type="scientific">Candidatus Methylacidiphilum infernorum</name>
    <dbReference type="NCBI Taxonomy" id="511746"/>
    <lineage>
        <taxon>Bacteria</taxon>
        <taxon>Pseudomonadati</taxon>
        <taxon>Verrucomicrobiota</taxon>
        <taxon>Methylacidiphilae</taxon>
        <taxon>Methylacidiphilales</taxon>
        <taxon>Methylacidiphilaceae</taxon>
        <taxon>Methylacidiphilum (ex Ratnadevi et al. 2023)</taxon>
    </lineage>
</organism>
<accession>A0ABX7PWH5</accession>
<comment type="subunit">
    <text evidence="2">Homodimer.</text>
</comment>
<keyword evidence="2" id="KW-0694">RNA-binding</keyword>
<keyword evidence="2" id="KW-0820">tRNA-binding</keyword>
<comment type="function">
    <text evidence="2">An aminoacyl-tRNA editing enzyme that deacylates mischarged D-aminoacyl-tRNAs. Also deacylates mischarged glycyl-tRNA(Ala), protecting cells against glycine mischarging by AlaRS. Acts via tRNA-based rather than protein-based catalysis; rejects L-amino acids rather than detecting D-amino acids in the active site. By recycling D-aminoacyl-tRNA to D-amino acids and free tRNA molecules, this enzyme counteracts the toxicity associated with the formation of D-aminoacyl-tRNA entities in vivo and helps enforce protein L-homochirality.</text>
</comment>
<dbReference type="HAMAP" id="MF_00518">
    <property type="entry name" value="Deacylase_Dtd"/>
    <property type="match status" value="1"/>
</dbReference>
<proteinExistence type="inferred from homology"/>
<comment type="domain">
    <text evidence="2">A Gly-cisPro motif from one monomer fits into the active site of the other monomer to allow specific chiral rejection of L-amino acids.</text>
</comment>
<keyword evidence="2" id="KW-0963">Cytoplasm</keyword>
<reference evidence="3 4" key="1">
    <citation type="submission" date="2020-12" db="EMBL/GenBank/DDBJ databases">
        <authorList>
            <person name="Awala S.I."/>
            <person name="Gwak J.-H."/>
            <person name="Kim S.-J."/>
            <person name="Rhee S.-K."/>
        </authorList>
    </citation>
    <scope>NUCLEOTIDE SEQUENCE [LARGE SCALE GENOMIC DNA]</scope>
    <source>
        <strain evidence="3 4">IT5</strain>
    </source>
</reference>
<dbReference type="SUPFAM" id="SSF69500">
    <property type="entry name" value="DTD-like"/>
    <property type="match status" value="1"/>
</dbReference>
<feature type="short sequence motif" description="Gly-cisPro motif, important for rejection of L-amino acids" evidence="2">
    <location>
        <begin position="137"/>
        <end position="138"/>
    </location>
</feature>
<evidence type="ECO:0000256" key="2">
    <source>
        <dbReference type="HAMAP-Rule" id="MF_00518"/>
    </source>
</evidence>
<dbReference type="EC" id="3.1.1.96" evidence="2"/>
<dbReference type="PANTHER" id="PTHR10472">
    <property type="entry name" value="D-TYROSYL-TRNA TYR DEACYLASE"/>
    <property type="match status" value="1"/>
</dbReference>
<dbReference type="GO" id="GO:0051499">
    <property type="term" value="F:D-aminoacyl-tRNA deacylase activity"/>
    <property type="evidence" value="ECO:0007669"/>
    <property type="project" value="UniProtKB-EC"/>
</dbReference>
<comment type="subcellular location">
    <subcellularLocation>
        <location evidence="2">Cytoplasm</location>
    </subcellularLocation>
</comment>
<dbReference type="EC" id="3.1.1.-" evidence="2"/>